<reference evidence="1 2" key="1">
    <citation type="journal article" date="2012" name="J. Bacteriol.">
        <title>Complete genome sequence of a thermophilic methanogen, Methanocella conradii HZ254, isolated from Chinese rice field soil.</title>
        <authorList>
            <person name="Lu Z."/>
            <person name="Lu Y."/>
        </authorList>
    </citation>
    <scope>NUCLEOTIDE SEQUENCE [LARGE SCALE GENOMIC DNA]</scope>
    <source>
        <strain evidence="2">DSM 24694 / JCM 17849 / CGMCC 1.5162 / HZ254</strain>
    </source>
</reference>
<dbReference type="eggNOG" id="arCOG13237">
    <property type="taxonomic scope" value="Archaea"/>
</dbReference>
<dbReference type="OrthoDB" id="375419at2157"/>
<dbReference type="GeneID" id="11972186"/>
<sequence>MAPDMGGGSAFFEMVDLEGDFPEIDDVEGYVEQAGYYDRSRVERTYFYRLGNTVSVTFVSCADVDCEGVYYVRDIIGMAYAARNTHLEGLLPCCICRASGRRGYWCSAKFSIDIKYKTPREQPQEGPTVPSFEDRFDLY</sequence>
<gene>
    <name evidence="1" type="ordered locus">Mtc_2031</name>
</gene>
<accession>H8I7A5</accession>
<keyword evidence="2" id="KW-1185">Reference proteome</keyword>
<evidence type="ECO:0000313" key="2">
    <source>
        <dbReference type="Proteomes" id="UP000005233"/>
    </source>
</evidence>
<proteinExistence type="predicted"/>
<dbReference type="KEGG" id="mez:Mtc_2031"/>
<dbReference type="RefSeq" id="WP_014406602.1">
    <property type="nucleotide sequence ID" value="NC_017034.1"/>
</dbReference>
<dbReference type="AlphaFoldDB" id="H8I7A5"/>
<protein>
    <submittedName>
        <fullName evidence="1">Uncharacterized protein</fullName>
    </submittedName>
</protein>
<dbReference type="Proteomes" id="UP000005233">
    <property type="component" value="Chromosome"/>
</dbReference>
<dbReference type="EMBL" id="CP003243">
    <property type="protein sequence ID" value="AFD00771.1"/>
    <property type="molecule type" value="Genomic_DNA"/>
</dbReference>
<name>H8I7A5_METCZ</name>
<organism evidence="1 2">
    <name type="scientific">Methanocella conradii (strain DSM 24694 / JCM 17849 / CGMCC 1.5162 / HZ254)</name>
    <dbReference type="NCBI Taxonomy" id="1041930"/>
    <lineage>
        <taxon>Archaea</taxon>
        <taxon>Methanobacteriati</taxon>
        <taxon>Methanobacteriota</taxon>
        <taxon>Stenosarchaea group</taxon>
        <taxon>Methanomicrobia</taxon>
        <taxon>Methanocellales</taxon>
        <taxon>Methanocellaceae</taxon>
        <taxon>Methanocella</taxon>
    </lineage>
</organism>
<evidence type="ECO:0000313" key="1">
    <source>
        <dbReference type="EMBL" id="AFD00771.1"/>
    </source>
</evidence>
<dbReference type="HOGENOM" id="CLU_1840565_0_0_2"/>